<dbReference type="AlphaFoldDB" id="A0A8X8CQX0"/>
<dbReference type="Proteomes" id="UP000886885">
    <property type="component" value="Chromosome 9A"/>
</dbReference>
<comment type="caution">
    <text evidence="2">The sequence shown here is derived from an EMBL/GenBank/DDBJ whole genome shotgun (WGS) entry which is preliminary data.</text>
</comment>
<keyword evidence="3" id="KW-1185">Reference proteome</keyword>
<name>A0A8X8CQX0_POPTO</name>
<reference evidence="2" key="1">
    <citation type="journal article" date="2020" name="bioRxiv">
        <title>Hybrid origin of Populus tomentosa Carr. identified through genome sequencing and phylogenomic analysis.</title>
        <authorList>
            <person name="An X."/>
            <person name="Gao K."/>
            <person name="Chen Z."/>
            <person name="Li J."/>
            <person name="Yang X."/>
            <person name="Yang X."/>
            <person name="Zhou J."/>
            <person name="Guo T."/>
            <person name="Zhao T."/>
            <person name="Huang S."/>
            <person name="Miao D."/>
            <person name="Khan W.U."/>
            <person name="Rao P."/>
            <person name="Ye M."/>
            <person name="Lei B."/>
            <person name="Liao W."/>
            <person name="Wang J."/>
            <person name="Ji L."/>
            <person name="Li Y."/>
            <person name="Guo B."/>
            <person name="Mustafa N.S."/>
            <person name="Li S."/>
            <person name="Yun Q."/>
            <person name="Keller S.R."/>
            <person name="Mao J."/>
            <person name="Zhang R."/>
            <person name="Strauss S.H."/>
        </authorList>
    </citation>
    <scope>NUCLEOTIDE SEQUENCE</scope>
    <source>
        <strain evidence="2">GM15</strain>
        <tissue evidence="2">Leaf</tissue>
    </source>
</reference>
<dbReference type="OrthoDB" id="434647at2759"/>
<accession>A0A8X8CQX0</accession>
<dbReference type="EMBL" id="JAAWWB010000017">
    <property type="protein sequence ID" value="KAG6762937.1"/>
    <property type="molecule type" value="Genomic_DNA"/>
</dbReference>
<evidence type="ECO:0000313" key="3">
    <source>
        <dbReference type="Proteomes" id="UP000886885"/>
    </source>
</evidence>
<organism evidence="2 3">
    <name type="scientific">Populus tomentosa</name>
    <name type="common">Chinese white poplar</name>
    <dbReference type="NCBI Taxonomy" id="118781"/>
    <lineage>
        <taxon>Eukaryota</taxon>
        <taxon>Viridiplantae</taxon>
        <taxon>Streptophyta</taxon>
        <taxon>Embryophyta</taxon>
        <taxon>Tracheophyta</taxon>
        <taxon>Spermatophyta</taxon>
        <taxon>Magnoliopsida</taxon>
        <taxon>eudicotyledons</taxon>
        <taxon>Gunneridae</taxon>
        <taxon>Pentapetalae</taxon>
        <taxon>rosids</taxon>
        <taxon>fabids</taxon>
        <taxon>Malpighiales</taxon>
        <taxon>Salicaceae</taxon>
        <taxon>Saliceae</taxon>
        <taxon>Populus</taxon>
    </lineage>
</organism>
<feature type="region of interest" description="Disordered" evidence="1">
    <location>
        <begin position="128"/>
        <end position="172"/>
    </location>
</feature>
<sequence length="172" mass="19858">MASKQDDWNISMIFGYAYPAYGCSKVAEKRRTDIEQLLFRCRYWILVAMHACSCFFRLSVAKHETDIDCNLLELSIALILLRSFLHSVLQCLKPRKLIPICQFFSCSKKSQMLKMESLIVHQLEERPSQPIPSSFENGDSDAPQQEVVSKKSVQLKHGRWKPFQSPQKQSNS</sequence>
<feature type="compositionally biased region" description="Polar residues" evidence="1">
    <location>
        <begin position="131"/>
        <end position="147"/>
    </location>
</feature>
<protein>
    <submittedName>
        <fullName evidence="2">Uncharacterized protein</fullName>
    </submittedName>
</protein>
<proteinExistence type="predicted"/>
<evidence type="ECO:0000256" key="1">
    <source>
        <dbReference type="SAM" id="MobiDB-lite"/>
    </source>
</evidence>
<evidence type="ECO:0000313" key="2">
    <source>
        <dbReference type="EMBL" id="KAG6762937.1"/>
    </source>
</evidence>
<gene>
    <name evidence="2" type="ORF">POTOM_033464</name>
</gene>